<feature type="region of interest" description="Disordered" evidence="1">
    <location>
        <begin position="61"/>
        <end position="86"/>
    </location>
</feature>
<evidence type="ECO:0000256" key="1">
    <source>
        <dbReference type="SAM" id="MobiDB-lite"/>
    </source>
</evidence>
<evidence type="ECO:0000313" key="2">
    <source>
        <dbReference type="EMBL" id="RYQ97577.1"/>
    </source>
</evidence>
<proteinExistence type="predicted"/>
<protein>
    <submittedName>
        <fullName evidence="2">Uncharacterized protein</fullName>
    </submittedName>
</protein>
<dbReference type="Proteomes" id="UP000289738">
    <property type="component" value="Chromosome B08"/>
</dbReference>
<dbReference type="AlphaFoldDB" id="A0A444Y6U1"/>
<organism evidence="2 3">
    <name type="scientific">Arachis hypogaea</name>
    <name type="common">Peanut</name>
    <dbReference type="NCBI Taxonomy" id="3818"/>
    <lineage>
        <taxon>Eukaryota</taxon>
        <taxon>Viridiplantae</taxon>
        <taxon>Streptophyta</taxon>
        <taxon>Embryophyta</taxon>
        <taxon>Tracheophyta</taxon>
        <taxon>Spermatophyta</taxon>
        <taxon>Magnoliopsida</taxon>
        <taxon>eudicotyledons</taxon>
        <taxon>Gunneridae</taxon>
        <taxon>Pentapetalae</taxon>
        <taxon>rosids</taxon>
        <taxon>fabids</taxon>
        <taxon>Fabales</taxon>
        <taxon>Fabaceae</taxon>
        <taxon>Papilionoideae</taxon>
        <taxon>50 kb inversion clade</taxon>
        <taxon>dalbergioids sensu lato</taxon>
        <taxon>Dalbergieae</taxon>
        <taxon>Pterocarpus clade</taxon>
        <taxon>Arachis</taxon>
    </lineage>
</organism>
<reference evidence="2 3" key="1">
    <citation type="submission" date="2019-01" db="EMBL/GenBank/DDBJ databases">
        <title>Sequencing of cultivated peanut Arachis hypogaea provides insights into genome evolution and oil improvement.</title>
        <authorList>
            <person name="Chen X."/>
        </authorList>
    </citation>
    <scope>NUCLEOTIDE SEQUENCE [LARGE SCALE GENOMIC DNA]</scope>
    <source>
        <strain evidence="3">cv. Fuhuasheng</strain>
        <tissue evidence="2">Leaves</tissue>
    </source>
</reference>
<gene>
    <name evidence="2" type="ORF">Ahy_B08g093658</name>
</gene>
<comment type="caution">
    <text evidence="2">The sequence shown here is derived from an EMBL/GenBank/DDBJ whole genome shotgun (WGS) entry which is preliminary data.</text>
</comment>
<sequence length="167" mass="18970">MLRSHNICEFASESEELTGFLHRAFDKVMAEIKGKSSLSHKKATLSDVNDLQIPPCIKTRGRPKNRLGSNLEKKISNATKKKKKTAPSELNLLDGGSIIQSSSNLYNAPDMNYPREDYRSFNENLQQRLERAADGFESLIALDDMRTIFVPEVVNLFLHFNRKELVT</sequence>
<keyword evidence="3" id="KW-1185">Reference proteome</keyword>
<accession>A0A444Y6U1</accession>
<name>A0A444Y6U1_ARAHY</name>
<dbReference type="EMBL" id="SDMP01000018">
    <property type="protein sequence ID" value="RYQ97577.1"/>
    <property type="molecule type" value="Genomic_DNA"/>
</dbReference>
<evidence type="ECO:0000313" key="3">
    <source>
        <dbReference type="Proteomes" id="UP000289738"/>
    </source>
</evidence>